<evidence type="ECO:0000313" key="1">
    <source>
        <dbReference type="EMBL" id="KAK7475478.1"/>
    </source>
</evidence>
<gene>
    <name evidence="1" type="ORF">BaRGS_00033297</name>
</gene>
<protein>
    <submittedName>
        <fullName evidence="1">Uncharacterized protein</fullName>
    </submittedName>
</protein>
<sequence length="101" mass="11004">MYDPGSKIKRQVRWTMYRESVSPLSGERPPVSVGTLLHWRSTCFTGNQCFHDKTPADRPVTNVSVGGGRPGWVFGGSGFPVHHGIVISVKAGLSQTLSGRH</sequence>
<dbReference type="EMBL" id="JACVVK020000405">
    <property type="protein sequence ID" value="KAK7475478.1"/>
    <property type="molecule type" value="Genomic_DNA"/>
</dbReference>
<organism evidence="1 2">
    <name type="scientific">Batillaria attramentaria</name>
    <dbReference type="NCBI Taxonomy" id="370345"/>
    <lineage>
        <taxon>Eukaryota</taxon>
        <taxon>Metazoa</taxon>
        <taxon>Spiralia</taxon>
        <taxon>Lophotrochozoa</taxon>
        <taxon>Mollusca</taxon>
        <taxon>Gastropoda</taxon>
        <taxon>Caenogastropoda</taxon>
        <taxon>Sorbeoconcha</taxon>
        <taxon>Cerithioidea</taxon>
        <taxon>Batillariidae</taxon>
        <taxon>Batillaria</taxon>
    </lineage>
</organism>
<name>A0ABD0JKF3_9CAEN</name>
<accession>A0ABD0JKF3</accession>
<dbReference type="Proteomes" id="UP001519460">
    <property type="component" value="Unassembled WGS sequence"/>
</dbReference>
<dbReference type="AlphaFoldDB" id="A0ABD0JKF3"/>
<reference evidence="1 2" key="1">
    <citation type="journal article" date="2023" name="Sci. Data">
        <title>Genome assembly of the Korean intertidal mud-creeper Batillaria attramentaria.</title>
        <authorList>
            <person name="Patra A.K."/>
            <person name="Ho P.T."/>
            <person name="Jun S."/>
            <person name="Lee S.J."/>
            <person name="Kim Y."/>
            <person name="Won Y.J."/>
        </authorList>
    </citation>
    <scope>NUCLEOTIDE SEQUENCE [LARGE SCALE GENOMIC DNA]</scope>
    <source>
        <strain evidence="1">Wonlab-2016</strain>
    </source>
</reference>
<proteinExistence type="predicted"/>
<evidence type="ECO:0000313" key="2">
    <source>
        <dbReference type="Proteomes" id="UP001519460"/>
    </source>
</evidence>
<keyword evidence="2" id="KW-1185">Reference proteome</keyword>
<comment type="caution">
    <text evidence="1">The sequence shown here is derived from an EMBL/GenBank/DDBJ whole genome shotgun (WGS) entry which is preliminary data.</text>
</comment>